<name>A0A2G9ZPT8_9BACT</name>
<organism evidence="1 2">
    <name type="scientific">Candidatus Falkowbacteria bacterium CG23_combo_of_CG06-09_8_20_14_all_41_10</name>
    <dbReference type="NCBI Taxonomy" id="1974571"/>
    <lineage>
        <taxon>Bacteria</taxon>
        <taxon>Candidatus Falkowiibacteriota</taxon>
    </lineage>
</organism>
<dbReference type="EMBL" id="PCSE01000061">
    <property type="protein sequence ID" value="PIP34600.1"/>
    <property type="molecule type" value="Genomic_DNA"/>
</dbReference>
<reference evidence="1 2" key="1">
    <citation type="submission" date="2017-09" db="EMBL/GenBank/DDBJ databases">
        <title>Depth-based differentiation of microbial function through sediment-hosted aquifers and enrichment of novel symbionts in the deep terrestrial subsurface.</title>
        <authorList>
            <person name="Probst A.J."/>
            <person name="Ladd B."/>
            <person name="Jarett J.K."/>
            <person name="Geller-Mcgrath D.E."/>
            <person name="Sieber C.M."/>
            <person name="Emerson J.B."/>
            <person name="Anantharaman K."/>
            <person name="Thomas B.C."/>
            <person name="Malmstrom R."/>
            <person name="Stieglmeier M."/>
            <person name="Klingl A."/>
            <person name="Woyke T."/>
            <person name="Ryan C.M."/>
            <person name="Banfield J.F."/>
        </authorList>
    </citation>
    <scope>NUCLEOTIDE SEQUENCE [LARGE SCALE GENOMIC DNA]</scope>
    <source>
        <strain evidence="1">CG23_combo_of_CG06-09_8_20_14_all_41_10</strain>
    </source>
</reference>
<comment type="caution">
    <text evidence="1">The sequence shown here is derived from an EMBL/GenBank/DDBJ whole genome shotgun (WGS) entry which is preliminary data.</text>
</comment>
<dbReference type="AlphaFoldDB" id="A0A2G9ZPT8"/>
<sequence length="892" mass="98290">MFGGKPEQGAEVTPEAVIDAKLKNLNIESANLNQEIPDFESLSAGQKVLALENLEQSIWGEIKEDALEDYQSRFLKTNKSVSRLNPQNVGVLGKNLWLGITKQYQLAKVEKAKSEELLSGGLEMHKEVLAKLAEGLKAYGPEAELDKSGELQINYLGNLGDLSEEEKETVAEFNQAATNLSKIPDEWRYDTAKEADKKKFVGANKSYEINKSWVLNNLNEKLGGEGRAVLALNKIDSQVRLNQFLNSHPEVESQLLKIKDQSLVRKVLSGVMAERGLYMGAGFASRTLATLGLGALSSVAAFGGVVAGAGAIGYFRSAKRAKETIRQKDVMGRRGQADEGELAKIFALGGGKQQGKVDEKNEISLGLGEKINSIITRLENEDDQTKKVALAERLKTRLDYTKKYLDNGAVNFGSKEERLNNQYNLMTSLAQAETYLDLVNRNDDYRRKLECRVEESIYDELDWHDQKIDKKRKKYVAKQARKGMMISMGFATAGRLFGELVHSYGGTHDHVISAKKVEIDNPIIKQPDVNQAEIEVAVEPVSAGPNSQELVDYVTNDSVLKGNLDLKAALLNQKITVDVLAKGQGIGNYANVTNDTPVNFVQPDGSIEVHGAGEVYVHPGDRVIQTEDGQIYVVKNSGIKGTRVGEDFFRDNPKAKVEHIESPIDANESSPVVSDNIIDNSKGPSYAEMHKNDAIDNTDNSPKNLETHKGFFHKVKEFFGGKKISDQDMAKAKVPDSFSKGDEINEGLVVQWNQLSEADQEVYKDFAANNSLYNANPEMAIANFLGQKPTEIIQSGTEFTTTLNNGHTVVFDMEEGQIIMNVDDGAYDVVNPEQIISARKLIQSDYSVSDNIGEVNTETDMDNLDGPSMAEDNVSVEPVIKHDNIFAPETQA</sequence>
<proteinExistence type="predicted"/>
<accession>A0A2G9ZPT8</accession>
<gene>
    <name evidence="1" type="ORF">COX21_02035</name>
</gene>
<feature type="non-terminal residue" evidence="1">
    <location>
        <position position="892"/>
    </location>
</feature>
<protein>
    <submittedName>
        <fullName evidence="1">Uncharacterized protein</fullName>
    </submittedName>
</protein>
<dbReference type="Proteomes" id="UP000231408">
    <property type="component" value="Unassembled WGS sequence"/>
</dbReference>
<evidence type="ECO:0000313" key="2">
    <source>
        <dbReference type="Proteomes" id="UP000231408"/>
    </source>
</evidence>
<evidence type="ECO:0000313" key="1">
    <source>
        <dbReference type="EMBL" id="PIP34600.1"/>
    </source>
</evidence>